<evidence type="ECO:0000259" key="3">
    <source>
        <dbReference type="PROSITE" id="PS50222"/>
    </source>
</evidence>
<dbReference type="SUPFAM" id="SSF47473">
    <property type="entry name" value="EF-hand"/>
    <property type="match status" value="1"/>
</dbReference>
<dbReference type="SMART" id="SM00054">
    <property type="entry name" value="EFh"/>
    <property type="match status" value="2"/>
</dbReference>
<keyword evidence="5" id="KW-1185">Reference proteome</keyword>
<organism evidence="4 5">
    <name type="scientific">Symbiodinium microadriaticum</name>
    <name type="common">Dinoflagellate</name>
    <name type="synonym">Zooxanthella microadriatica</name>
    <dbReference type="NCBI Taxonomy" id="2951"/>
    <lineage>
        <taxon>Eukaryota</taxon>
        <taxon>Sar</taxon>
        <taxon>Alveolata</taxon>
        <taxon>Dinophyceae</taxon>
        <taxon>Suessiales</taxon>
        <taxon>Symbiodiniaceae</taxon>
        <taxon>Symbiodinium</taxon>
    </lineage>
</organism>
<dbReference type="AlphaFoldDB" id="A0A1Q9F784"/>
<evidence type="ECO:0000313" key="5">
    <source>
        <dbReference type="Proteomes" id="UP000186817"/>
    </source>
</evidence>
<proteinExistence type="predicted"/>
<feature type="compositionally biased region" description="Basic and acidic residues" evidence="2">
    <location>
        <begin position="78"/>
        <end position="95"/>
    </location>
</feature>
<feature type="region of interest" description="Disordered" evidence="2">
    <location>
        <begin position="140"/>
        <end position="160"/>
    </location>
</feature>
<dbReference type="InterPro" id="IPR002048">
    <property type="entry name" value="EF_hand_dom"/>
</dbReference>
<dbReference type="Proteomes" id="UP000186817">
    <property type="component" value="Unassembled WGS sequence"/>
</dbReference>
<dbReference type="Gene3D" id="1.10.238.10">
    <property type="entry name" value="EF-hand"/>
    <property type="match status" value="1"/>
</dbReference>
<dbReference type="Pfam" id="PF13499">
    <property type="entry name" value="EF-hand_7"/>
    <property type="match status" value="1"/>
</dbReference>
<dbReference type="PROSITE" id="PS00018">
    <property type="entry name" value="EF_HAND_1"/>
    <property type="match status" value="2"/>
</dbReference>
<comment type="caution">
    <text evidence="4">The sequence shown here is derived from an EMBL/GenBank/DDBJ whole genome shotgun (WGS) entry which is preliminary data.</text>
</comment>
<feature type="domain" description="EF-hand" evidence="3">
    <location>
        <begin position="104"/>
        <end position="139"/>
    </location>
</feature>
<accession>A0A1Q9F784</accession>
<evidence type="ECO:0000313" key="4">
    <source>
        <dbReference type="EMBL" id="OLQ15555.1"/>
    </source>
</evidence>
<keyword evidence="1" id="KW-0106">Calcium</keyword>
<evidence type="ECO:0000256" key="2">
    <source>
        <dbReference type="SAM" id="MobiDB-lite"/>
    </source>
</evidence>
<protein>
    <submittedName>
        <fullName evidence="4">Putative calcium-binding protein CML14</fullName>
    </submittedName>
</protein>
<reference evidence="4 5" key="1">
    <citation type="submission" date="2016-02" db="EMBL/GenBank/DDBJ databases">
        <title>Genome analysis of coral dinoflagellate symbionts highlights evolutionary adaptations to a symbiotic lifestyle.</title>
        <authorList>
            <person name="Aranda M."/>
            <person name="Li Y."/>
            <person name="Liew Y.J."/>
            <person name="Baumgarten S."/>
            <person name="Simakov O."/>
            <person name="Wilson M."/>
            <person name="Piel J."/>
            <person name="Ashoor H."/>
            <person name="Bougouffa S."/>
            <person name="Bajic V.B."/>
            <person name="Ryu T."/>
            <person name="Ravasi T."/>
            <person name="Bayer T."/>
            <person name="Micklem G."/>
            <person name="Kim H."/>
            <person name="Bhak J."/>
            <person name="Lajeunesse T.C."/>
            <person name="Voolstra C.R."/>
        </authorList>
    </citation>
    <scope>NUCLEOTIDE SEQUENCE [LARGE SCALE GENOMIC DNA]</scope>
    <source>
        <strain evidence="4 5">CCMP2467</strain>
    </source>
</reference>
<sequence length="160" mass="17761">MAASVAEAGGLPESMCYGTEEAKKEPVLGWYGAHDQLEKDTRELRSDAGAETAEPAVSEEEEKKDESPEALAARQRKQRFDLNSDGTLDKSEVRRLVRQGRPKTSEGEVEEIFKQLDKNGDGRVSFNELVAWVFSAEGPDAEESERLFSDRQKSRRGSAP</sequence>
<dbReference type="InterPro" id="IPR011992">
    <property type="entry name" value="EF-hand-dom_pair"/>
</dbReference>
<dbReference type="EMBL" id="LSRX01000002">
    <property type="protein sequence ID" value="OLQ15555.1"/>
    <property type="molecule type" value="Genomic_DNA"/>
</dbReference>
<dbReference type="PROSITE" id="PS50222">
    <property type="entry name" value="EF_HAND_2"/>
    <property type="match status" value="1"/>
</dbReference>
<gene>
    <name evidence="4" type="primary">CML14</name>
    <name evidence="4" type="ORF">AK812_SmicGene209</name>
</gene>
<feature type="region of interest" description="Disordered" evidence="2">
    <location>
        <begin position="39"/>
        <end position="108"/>
    </location>
</feature>
<dbReference type="CDD" id="cd00051">
    <property type="entry name" value="EFh"/>
    <property type="match status" value="1"/>
</dbReference>
<dbReference type="InterPro" id="IPR018247">
    <property type="entry name" value="EF_Hand_1_Ca_BS"/>
</dbReference>
<dbReference type="GO" id="GO:0005509">
    <property type="term" value="F:calcium ion binding"/>
    <property type="evidence" value="ECO:0007669"/>
    <property type="project" value="InterPro"/>
</dbReference>
<name>A0A1Q9F784_SYMMI</name>
<evidence type="ECO:0000256" key="1">
    <source>
        <dbReference type="ARBA" id="ARBA00022837"/>
    </source>
</evidence>
<feature type="compositionally biased region" description="Basic and acidic residues" evidence="2">
    <location>
        <begin position="39"/>
        <end position="48"/>
    </location>
</feature>
<dbReference type="OrthoDB" id="191686at2759"/>